<comment type="caution">
    <text evidence="1">The sequence shown here is derived from an EMBL/GenBank/DDBJ whole genome shotgun (WGS) entry which is preliminary data.</text>
</comment>
<dbReference type="Pfam" id="PF10706">
    <property type="entry name" value="Aminoglyc_resit"/>
    <property type="match status" value="1"/>
</dbReference>
<dbReference type="Proteomes" id="UP000660339">
    <property type="component" value="Unassembled WGS sequence"/>
</dbReference>
<sequence>MDIQARQLAAIAEISGAAARDGIALWLRGGWAMDFHLRRITRPHADVDWFCWAADADRLTSMLAELGFTSYGEHDRRLQRDFLRGDVDLGVGLLGRDAAGHATVPAGPHAGARWPDGMLDGPPGRLGGVTCPVISPQAQIEIKDMMPVWVPGLPRRAQDRADIALLRAALADRNPFAVDGAPTQDQGHAD</sequence>
<keyword evidence="2" id="KW-1185">Reference proteome</keyword>
<evidence type="ECO:0000313" key="1">
    <source>
        <dbReference type="EMBL" id="GIG18453.1"/>
    </source>
</evidence>
<dbReference type="AlphaFoldDB" id="A0A8J3PJF6"/>
<dbReference type="Gene3D" id="3.30.460.40">
    <property type="match status" value="1"/>
</dbReference>
<name>A0A8J3PJF6_9ACTN</name>
<organism evidence="1 2">
    <name type="scientific">Catellatospora methionotrophica</name>
    <dbReference type="NCBI Taxonomy" id="121620"/>
    <lineage>
        <taxon>Bacteria</taxon>
        <taxon>Bacillati</taxon>
        <taxon>Actinomycetota</taxon>
        <taxon>Actinomycetes</taxon>
        <taxon>Micromonosporales</taxon>
        <taxon>Micromonosporaceae</taxon>
        <taxon>Catellatospora</taxon>
    </lineage>
</organism>
<proteinExistence type="predicted"/>
<dbReference type="RefSeq" id="WP_166388008.1">
    <property type="nucleotide sequence ID" value="NZ_BAAATT010000021.1"/>
</dbReference>
<gene>
    <name evidence="1" type="ORF">Cme02nite_67850</name>
</gene>
<evidence type="ECO:0000313" key="2">
    <source>
        <dbReference type="Proteomes" id="UP000660339"/>
    </source>
</evidence>
<reference evidence="1" key="1">
    <citation type="submission" date="2021-01" db="EMBL/GenBank/DDBJ databases">
        <title>Whole genome shotgun sequence of Catellatospora methionotrophica NBRC 14553.</title>
        <authorList>
            <person name="Komaki H."/>
            <person name="Tamura T."/>
        </authorList>
    </citation>
    <scope>NUCLEOTIDE SEQUENCE</scope>
    <source>
        <strain evidence="1">NBRC 14553</strain>
    </source>
</reference>
<protein>
    <recommendedName>
        <fullName evidence="3">Aminoglycoside-2''-adenylyltransferase</fullName>
    </recommendedName>
</protein>
<dbReference type="EMBL" id="BONJ01000040">
    <property type="protein sequence ID" value="GIG18453.1"/>
    <property type="molecule type" value="Genomic_DNA"/>
</dbReference>
<evidence type="ECO:0008006" key="3">
    <source>
        <dbReference type="Google" id="ProtNLM"/>
    </source>
</evidence>
<accession>A0A8J3PJF6</accession>
<dbReference type="InterPro" id="IPR019646">
    <property type="entry name" value="Aminoglyc_AdlTrfase"/>
</dbReference>